<dbReference type="OrthoDB" id="302728at2759"/>
<comment type="catalytic activity">
    <reaction evidence="9 10">
        <text>L-cysteinyl-[protein] + hexadecanoyl-CoA = S-hexadecanoyl-L-cysteinyl-[protein] + CoA</text>
        <dbReference type="Rhea" id="RHEA:36683"/>
        <dbReference type="Rhea" id="RHEA-COMP:10131"/>
        <dbReference type="Rhea" id="RHEA-COMP:11032"/>
        <dbReference type="ChEBI" id="CHEBI:29950"/>
        <dbReference type="ChEBI" id="CHEBI:57287"/>
        <dbReference type="ChEBI" id="CHEBI:57379"/>
        <dbReference type="ChEBI" id="CHEBI:74151"/>
        <dbReference type="EC" id="2.3.1.225"/>
    </reaction>
</comment>
<keyword evidence="5 10" id="KW-0472">Membrane</keyword>
<dbReference type="PANTHER" id="PTHR12246">
    <property type="entry name" value="PALMITOYLTRANSFERASE ZDHHC16"/>
    <property type="match status" value="1"/>
</dbReference>
<keyword evidence="4 10" id="KW-1133">Transmembrane helix</keyword>
<evidence type="ECO:0000256" key="11">
    <source>
        <dbReference type="SAM" id="MobiDB-lite"/>
    </source>
</evidence>
<dbReference type="GO" id="GO:0019706">
    <property type="term" value="F:protein-cysteine S-palmitoyltransferase activity"/>
    <property type="evidence" value="ECO:0007669"/>
    <property type="project" value="UniProtKB-EC"/>
</dbReference>
<feature type="compositionally biased region" description="Low complexity" evidence="11">
    <location>
        <begin position="327"/>
        <end position="338"/>
    </location>
</feature>
<evidence type="ECO:0000313" key="13">
    <source>
        <dbReference type="EMBL" id="KAH3672374.1"/>
    </source>
</evidence>
<feature type="transmembrane region" description="Helical" evidence="10">
    <location>
        <begin position="186"/>
        <end position="208"/>
    </location>
</feature>
<accession>A0A9P8PJD0</accession>
<evidence type="ECO:0000256" key="4">
    <source>
        <dbReference type="ARBA" id="ARBA00022989"/>
    </source>
</evidence>
<keyword evidence="14" id="KW-1185">Reference proteome</keyword>
<sequence length="338" mass="38922">MNIFLNFQLFINNASLIFPRTLVNAIYAYSLYCIGFVICLGTLGESSVGPLLFWITLGLYLHGVVTYYRVIKIGPGFTSSHSNLLRLTEDNQAPDFLINNGTQELHICKKCDLYKPPRAHHCSSCNACVLKMDHHCPWFALCIGSQNYKLFIQFLLMSLIFAVWSCAISGWYVWRFIAEESYTDEYMDLNVIINGVIALSMSVSLAVFDGVEMYFLLKGMTTIEYYEKSDFNRDVDVFSGSMMSSKEEEDSLKWRNIFDTGSVRDNWEVVMGTTLWEWLLPVQRSTLGDIHRDEGLSFPVNKENLKIMRRNEQRLRHNNQHSDNVRSRLLGQLSSRSD</sequence>
<evidence type="ECO:0000256" key="5">
    <source>
        <dbReference type="ARBA" id="ARBA00023136"/>
    </source>
</evidence>
<feature type="transmembrane region" description="Helical" evidence="10">
    <location>
        <begin position="154"/>
        <end position="174"/>
    </location>
</feature>
<keyword evidence="7" id="KW-0449">Lipoprotein</keyword>
<evidence type="ECO:0000313" key="14">
    <source>
        <dbReference type="Proteomes" id="UP000774326"/>
    </source>
</evidence>
<name>A0A9P8PJD0_WICPI</name>
<evidence type="ECO:0000256" key="3">
    <source>
        <dbReference type="ARBA" id="ARBA00022692"/>
    </source>
</evidence>
<protein>
    <recommendedName>
        <fullName evidence="10">Palmitoyltransferase</fullName>
        <ecNumber evidence="10">2.3.1.225</ecNumber>
    </recommendedName>
</protein>
<evidence type="ECO:0000256" key="2">
    <source>
        <dbReference type="ARBA" id="ARBA00022679"/>
    </source>
</evidence>
<keyword evidence="6" id="KW-0564">Palmitate</keyword>
<feature type="transmembrane region" description="Helical" evidence="10">
    <location>
        <begin position="21"/>
        <end position="43"/>
    </location>
</feature>
<dbReference type="Pfam" id="PF01529">
    <property type="entry name" value="DHHC"/>
    <property type="match status" value="1"/>
</dbReference>
<keyword evidence="2 10" id="KW-0808">Transferase</keyword>
<dbReference type="InterPro" id="IPR001594">
    <property type="entry name" value="Palmitoyltrfase_DHHC"/>
</dbReference>
<dbReference type="EMBL" id="JAEUBG010005807">
    <property type="protein sequence ID" value="KAH3672374.1"/>
    <property type="molecule type" value="Genomic_DNA"/>
</dbReference>
<keyword evidence="3 10" id="KW-0812">Transmembrane</keyword>
<dbReference type="GO" id="GO:0016020">
    <property type="term" value="C:membrane"/>
    <property type="evidence" value="ECO:0007669"/>
    <property type="project" value="UniProtKB-SubCell"/>
</dbReference>
<gene>
    <name evidence="13" type="ORF">WICPIJ_010059</name>
</gene>
<dbReference type="AlphaFoldDB" id="A0A9P8PJD0"/>
<evidence type="ECO:0000259" key="12">
    <source>
        <dbReference type="Pfam" id="PF01529"/>
    </source>
</evidence>
<evidence type="ECO:0000256" key="7">
    <source>
        <dbReference type="ARBA" id="ARBA00023288"/>
    </source>
</evidence>
<reference evidence="13" key="1">
    <citation type="journal article" date="2021" name="Open Biol.">
        <title>Shared evolutionary footprints suggest mitochondrial oxidative damage underlies multiple complex I losses in fungi.</title>
        <authorList>
            <person name="Schikora-Tamarit M.A."/>
            <person name="Marcet-Houben M."/>
            <person name="Nosek J."/>
            <person name="Gabaldon T."/>
        </authorList>
    </citation>
    <scope>NUCLEOTIDE SEQUENCE</scope>
    <source>
        <strain evidence="13">CBS2887</strain>
    </source>
</reference>
<feature type="region of interest" description="Disordered" evidence="11">
    <location>
        <begin position="316"/>
        <end position="338"/>
    </location>
</feature>
<comment type="similarity">
    <text evidence="10">Belongs to the DHHC palmitoyltransferase family.</text>
</comment>
<feature type="transmembrane region" description="Helical" evidence="10">
    <location>
        <begin position="49"/>
        <end position="70"/>
    </location>
</feature>
<evidence type="ECO:0000256" key="8">
    <source>
        <dbReference type="ARBA" id="ARBA00023315"/>
    </source>
</evidence>
<organism evidence="13 14">
    <name type="scientific">Wickerhamomyces pijperi</name>
    <name type="common">Yeast</name>
    <name type="synonym">Pichia pijperi</name>
    <dbReference type="NCBI Taxonomy" id="599730"/>
    <lineage>
        <taxon>Eukaryota</taxon>
        <taxon>Fungi</taxon>
        <taxon>Dikarya</taxon>
        <taxon>Ascomycota</taxon>
        <taxon>Saccharomycotina</taxon>
        <taxon>Saccharomycetes</taxon>
        <taxon>Phaffomycetales</taxon>
        <taxon>Wickerhamomycetaceae</taxon>
        <taxon>Wickerhamomyces</taxon>
    </lineage>
</organism>
<feature type="domain" description="Palmitoyltransferase DHHC" evidence="12">
    <location>
        <begin position="103"/>
        <end position="228"/>
    </location>
</feature>
<evidence type="ECO:0000256" key="1">
    <source>
        <dbReference type="ARBA" id="ARBA00004141"/>
    </source>
</evidence>
<keyword evidence="8 10" id="KW-0012">Acyltransferase</keyword>
<dbReference type="Proteomes" id="UP000774326">
    <property type="component" value="Unassembled WGS sequence"/>
</dbReference>
<evidence type="ECO:0000256" key="10">
    <source>
        <dbReference type="RuleBase" id="RU079119"/>
    </source>
</evidence>
<dbReference type="PROSITE" id="PS50216">
    <property type="entry name" value="DHHC"/>
    <property type="match status" value="1"/>
</dbReference>
<comment type="caution">
    <text evidence="13">The sequence shown here is derived from an EMBL/GenBank/DDBJ whole genome shotgun (WGS) entry which is preliminary data.</text>
</comment>
<proteinExistence type="inferred from homology"/>
<comment type="domain">
    <text evidence="10">The DHHC domain is required for palmitoyltransferase activity.</text>
</comment>
<dbReference type="EC" id="2.3.1.225" evidence="10"/>
<evidence type="ECO:0000256" key="9">
    <source>
        <dbReference type="ARBA" id="ARBA00048048"/>
    </source>
</evidence>
<reference evidence="13" key="2">
    <citation type="submission" date="2021-01" db="EMBL/GenBank/DDBJ databases">
        <authorList>
            <person name="Schikora-Tamarit M.A."/>
        </authorList>
    </citation>
    <scope>NUCLEOTIDE SEQUENCE</scope>
    <source>
        <strain evidence="13">CBS2887</strain>
    </source>
</reference>
<comment type="subcellular location">
    <subcellularLocation>
        <location evidence="1">Membrane</location>
        <topology evidence="1">Multi-pass membrane protein</topology>
    </subcellularLocation>
</comment>
<dbReference type="InterPro" id="IPR039859">
    <property type="entry name" value="PFA4/ZDH16/20/ERF2-like"/>
</dbReference>
<evidence type="ECO:0000256" key="6">
    <source>
        <dbReference type="ARBA" id="ARBA00023139"/>
    </source>
</evidence>